<organism evidence="3 4">
    <name type="scientific">Modicisalibacter xianhensis</name>
    <dbReference type="NCBI Taxonomy" id="442341"/>
    <lineage>
        <taxon>Bacteria</taxon>
        <taxon>Pseudomonadati</taxon>
        <taxon>Pseudomonadota</taxon>
        <taxon>Gammaproteobacteria</taxon>
        <taxon>Oceanospirillales</taxon>
        <taxon>Halomonadaceae</taxon>
        <taxon>Modicisalibacter</taxon>
    </lineage>
</organism>
<dbReference type="GO" id="GO:0015871">
    <property type="term" value="P:choline transport"/>
    <property type="evidence" value="ECO:0007669"/>
    <property type="project" value="InterPro"/>
</dbReference>
<dbReference type="InterPro" id="IPR007210">
    <property type="entry name" value="ABC_Gly_betaine_transp_sub-bd"/>
</dbReference>
<dbReference type="Pfam" id="PF04069">
    <property type="entry name" value="OpuAC"/>
    <property type="match status" value="1"/>
</dbReference>
<dbReference type="OrthoDB" id="9787902at2"/>
<dbReference type="EMBL" id="SOEC01000007">
    <property type="protein sequence ID" value="TDX29553.1"/>
    <property type="molecule type" value="Genomic_DNA"/>
</dbReference>
<accession>A0A4R8FZ60</accession>
<dbReference type="GO" id="GO:0022857">
    <property type="term" value="F:transmembrane transporter activity"/>
    <property type="evidence" value="ECO:0007669"/>
    <property type="project" value="InterPro"/>
</dbReference>
<dbReference type="GO" id="GO:0043190">
    <property type="term" value="C:ATP-binding cassette (ABC) transporter complex"/>
    <property type="evidence" value="ECO:0007669"/>
    <property type="project" value="InterPro"/>
</dbReference>
<dbReference type="Gene3D" id="3.40.190.10">
    <property type="entry name" value="Periplasmic binding protein-like II"/>
    <property type="match status" value="1"/>
</dbReference>
<dbReference type="CDD" id="cd13640">
    <property type="entry name" value="PBP2_ChoX"/>
    <property type="match status" value="1"/>
</dbReference>
<comment type="caution">
    <text evidence="3">The sequence shown here is derived from an EMBL/GenBank/DDBJ whole genome shotgun (WGS) entry which is preliminary data.</text>
</comment>
<dbReference type="GO" id="GO:0033265">
    <property type="term" value="F:choline binding"/>
    <property type="evidence" value="ECO:0007669"/>
    <property type="project" value="InterPro"/>
</dbReference>
<feature type="signal peptide" evidence="1">
    <location>
        <begin position="1"/>
        <end position="26"/>
    </location>
</feature>
<dbReference type="SUPFAM" id="SSF53850">
    <property type="entry name" value="Periplasmic binding protein-like II"/>
    <property type="match status" value="1"/>
</dbReference>
<evidence type="ECO:0000256" key="1">
    <source>
        <dbReference type="SAM" id="SignalP"/>
    </source>
</evidence>
<gene>
    <name evidence="3" type="ORF">DFO67_107231</name>
</gene>
<feature type="chain" id="PRO_5021016438" evidence="1">
    <location>
        <begin position="27"/>
        <end position="319"/>
    </location>
</feature>
<evidence type="ECO:0000259" key="2">
    <source>
        <dbReference type="Pfam" id="PF04069"/>
    </source>
</evidence>
<dbReference type="GO" id="GO:0042597">
    <property type="term" value="C:periplasmic space"/>
    <property type="evidence" value="ECO:0007669"/>
    <property type="project" value="InterPro"/>
</dbReference>
<dbReference type="RefSeq" id="WP_134017804.1">
    <property type="nucleotide sequence ID" value="NZ_SOEC01000007.1"/>
</dbReference>
<dbReference type="Proteomes" id="UP000294489">
    <property type="component" value="Unassembled WGS sequence"/>
</dbReference>
<sequence>MFQPWIKAVGAVVCLAPLAWSSSVLAQEGPAVRFSAPPWPGVTMKTEIASQLLDALGYAPSTKQLGAQITYEALNLGEIDAYLAAWLPAQQGMYDTVDAKGHLVDLGNNVDGARMGFAVPRYVAEAGVTSARDIDKPEFAERFHREMFSIEPGSATSDILNGAIDNDTYGMGDWELNEATTPAMLGAVDSATQNDEWILFYGWTPHWMNIEYDIVYLDDPDNLFGPGGGRSDVRTLLSKPFADAHPNVARLLDQMVFSADDQSQLILDFSYKEQEAPDVALAWMRDNAGKVKRYLDGVTTRDGKPAWPVVQQAFDLPEA</sequence>
<reference evidence="3 4" key="1">
    <citation type="submission" date="2019-03" db="EMBL/GenBank/DDBJ databases">
        <title>Freshwater and sediment microbial communities from various areas in North America, analyzing microbe dynamics in response to fracking.</title>
        <authorList>
            <person name="Lamendella R."/>
        </authorList>
    </citation>
    <scope>NUCLEOTIDE SEQUENCE [LARGE SCALE GENOMIC DNA]</scope>
    <source>
        <strain evidence="3 4">6_TX</strain>
    </source>
</reference>
<evidence type="ECO:0000313" key="4">
    <source>
        <dbReference type="Proteomes" id="UP000294489"/>
    </source>
</evidence>
<dbReference type="Gene3D" id="3.40.190.100">
    <property type="entry name" value="Glycine betaine-binding periplasmic protein, domain 2"/>
    <property type="match status" value="1"/>
</dbReference>
<proteinExistence type="predicted"/>
<dbReference type="InterPro" id="IPR017783">
    <property type="entry name" value="ABC_choline_sub-bd"/>
</dbReference>
<dbReference type="AlphaFoldDB" id="A0A4R8FZ60"/>
<keyword evidence="1" id="KW-0732">Signal</keyword>
<protein>
    <submittedName>
        <fullName evidence="3">Glycine betaine/proline transport system substrate-binding protein</fullName>
    </submittedName>
</protein>
<evidence type="ECO:0000313" key="3">
    <source>
        <dbReference type="EMBL" id="TDX29553.1"/>
    </source>
</evidence>
<name>A0A4R8FZ60_9GAMM</name>
<feature type="domain" description="ABC-type glycine betaine transport system substrate-binding" evidence="2">
    <location>
        <begin position="32"/>
        <end position="285"/>
    </location>
</feature>